<dbReference type="GO" id="GO:0004497">
    <property type="term" value="F:monooxygenase activity"/>
    <property type="evidence" value="ECO:0007669"/>
    <property type="project" value="UniProtKB-KW"/>
</dbReference>
<dbReference type="PROSITE" id="PS51725">
    <property type="entry name" value="ABM"/>
    <property type="match status" value="1"/>
</dbReference>
<keyword evidence="3" id="KW-1185">Reference proteome</keyword>
<dbReference type="Proteomes" id="UP000239434">
    <property type="component" value="Unassembled WGS sequence"/>
</dbReference>
<reference evidence="2 3" key="1">
    <citation type="submission" date="2018-02" db="EMBL/GenBank/DDBJ databases">
        <title>The draft genome of Phyllobacterium sp. 1N-3.</title>
        <authorList>
            <person name="Liu L."/>
            <person name="Li L."/>
            <person name="Zhang X."/>
            <person name="Wang T."/>
            <person name="Liang L."/>
        </authorList>
    </citation>
    <scope>NUCLEOTIDE SEQUENCE [LARGE SCALE GENOMIC DNA]</scope>
    <source>
        <strain evidence="2 3">1N-3</strain>
    </source>
</reference>
<dbReference type="SUPFAM" id="SSF54909">
    <property type="entry name" value="Dimeric alpha+beta barrel"/>
    <property type="match status" value="1"/>
</dbReference>
<sequence length="115" mass="13122">MIAVIFEVWPADETRRAQYLDIAAELRGELLGIDGFLSIERFQSLHEPGKLLSLSFWRDEEAVKQWRNLPAHRIAQAKGRGSVFENYQLRIAGVLRDYGLDDRDQAPDDSRAAHG</sequence>
<dbReference type="InterPro" id="IPR052936">
    <property type="entry name" value="Jasmonate_Hydroxylase-like"/>
</dbReference>
<comment type="caution">
    <text evidence="2">The sequence shown here is derived from an EMBL/GenBank/DDBJ whole genome shotgun (WGS) entry which is preliminary data.</text>
</comment>
<evidence type="ECO:0000259" key="1">
    <source>
        <dbReference type="PROSITE" id="PS51725"/>
    </source>
</evidence>
<organism evidence="2 3">
    <name type="scientific">Phyllobacterium phragmitis</name>
    <dbReference type="NCBI Taxonomy" id="2670329"/>
    <lineage>
        <taxon>Bacteria</taxon>
        <taxon>Pseudomonadati</taxon>
        <taxon>Pseudomonadota</taxon>
        <taxon>Alphaproteobacteria</taxon>
        <taxon>Hyphomicrobiales</taxon>
        <taxon>Phyllobacteriaceae</taxon>
        <taxon>Phyllobacterium</taxon>
    </lineage>
</organism>
<evidence type="ECO:0000313" key="3">
    <source>
        <dbReference type="Proteomes" id="UP000239434"/>
    </source>
</evidence>
<keyword evidence="2" id="KW-0503">Monooxygenase</keyword>
<name>A0A2S9ILT1_9HYPH</name>
<keyword evidence="2" id="KW-0560">Oxidoreductase</keyword>
<evidence type="ECO:0000313" key="2">
    <source>
        <dbReference type="EMBL" id="PRD41489.1"/>
    </source>
</evidence>
<gene>
    <name evidence="2" type="ORF">C5748_21665</name>
</gene>
<feature type="domain" description="ABM" evidence="1">
    <location>
        <begin position="2"/>
        <end position="95"/>
    </location>
</feature>
<protein>
    <submittedName>
        <fullName evidence="2">Antibiotic biosynthesis monooxygenase</fullName>
    </submittedName>
</protein>
<dbReference type="EMBL" id="PVBR01000020">
    <property type="protein sequence ID" value="PRD41489.1"/>
    <property type="molecule type" value="Genomic_DNA"/>
</dbReference>
<accession>A0A2S9ILT1</accession>
<dbReference type="AlphaFoldDB" id="A0A2S9ILT1"/>
<dbReference type="InterPro" id="IPR007138">
    <property type="entry name" value="ABM_dom"/>
</dbReference>
<dbReference type="PANTHER" id="PTHR37811:SF2">
    <property type="entry name" value="ABM DOMAIN-CONTAINING PROTEIN"/>
    <property type="match status" value="1"/>
</dbReference>
<proteinExistence type="predicted"/>
<dbReference type="RefSeq" id="WP_105744228.1">
    <property type="nucleotide sequence ID" value="NZ_PVBR01000020.1"/>
</dbReference>
<dbReference type="InterPro" id="IPR011008">
    <property type="entry name" value="Dimeric_a/b-barrel"/>
</dbReference>
<dbReference type="PANTHER" id="PTHR37811">
    <property type="entry name" value="BLL5343 PROTEIN"/>
    <property type="match status" value="1"/>
</dbReference>
<dbReference type="Gene3D" id="3.30.70.100">
    <property type="match status" value="1"/>
</dbReference>
<dbReference type="Pfam" id="PF03992">
    <property type="entry name" value="ABM"/>
    <property type="match status" value="1"/>
</dbReference>